<accession>A0A9X1VE74</accession>
<organism evidence="3 4">
    <name type="scientific">Sulfoacidibacillus ferrooxidans</name>
    <dbReference type="NCBI Taxonomy" id="2005001"/>
    <lineage>
        <taxon>Bacteria</taxon>
        <taxon>Bacillati</taxon>
        <taxon>Bacillota</taxon>
        <taxon>Bacilli</taxon>
        <taxon>Bacillales</taxon>
        <taxon>Alicyclobacillaceae</taxon>
        <taxon>Sulfoacidibacillus</taxon>
    </lineage>
</organism>
<comment type="similarity">
    <text evidence="1">Belongs to the aspartate/glutamate racemases family.</text>
</comment>
<gene>
    <name evidence="3" type="primary">ygeA</name>
    <name evidence="3" type="ORF">MM817_02825</name>
</gene>
<dbReference type="GO" id="GO:0047661">
    <property type="term" value="F:amino-acid racemase activity"/>
    <property type="evidence" value="ECO:0007669"/>
    <property type="project" value="InterPro"/>
</dbReference>
<dbReference type="InterPro" id="IPR033134">
    <property type="entry name" value="Asp/Glu_racemase_AS_2"/>
</dbReference>
<evidence type="ECO:0000256" key="2">
    <source>
        <dbReference type="ARBA" id="ARBA00023235"/>
    </source>
</evidence>
<dbReference type="EMBL" id="JALBUF010000016">
    <property type="protein sequence ID" value="MCI0184528.1"/>
    <property type="molecule type" value="Genomic_DNA"/>
</dbReference>
<dbReference type="EC" id="5.-.-.-" evidence="3"/>
<name>A0A9X1VE74_9BACL</name>
<comment type="caution">
    <text evidence="3">The sequence shown here is derived from an EMBL/GenBank/DDBJ whole genome shotgun (WGS) entry which is preliminary data.</text>
</comment>
<keyword evidence="4" id="KW-1185">Reference proteome</keyword>
<protein>
    <submittedName>
        <fullName evidence="3">Racemase YgeA</fullName>
        <ecNumber evidence="3">5.-.-.-</ecNumber>
    </submittedName>
</protein>
<dbReference type="NCBIfam" id="TIGR00035">
    <property type="entry name" value="asp_race"/>
    <property type="match status" value="1"/>
</dbReference>
<dbReference type="AlphaFoldDB" id="A0A9X1VE74"/>
<dbReference type="RefSeq" id="WP_241716282.1">
    <property type="nucleotide sequence ID" value="NZ_JALBUF010000016.1"/>
</dbReference>
<sequence>MKRIGIIGGLSAESTTHFYGALTKLYVEQHNDTDYPEIVLFSVRFQTFMNWSKAGEWDKFTNGLLNGLQALRASGADFAVIAANLPHVVFDEVEHESPLPLLHIADAVSASAHQRGFRRVALIGTLPTMNASFYHDRLKPFGIECMTPSVEHQMMIQEILDTELFRGIMTTEAEQKFIHIIDSMKEQGSDAVILGCTEIPMLISDTNSPLPVLDSTMLFVKKTLETALFG</sequence>
<dbReference type="PANTHER" id="PTHR21198:SF7">
    <property type="entry name" value="ASPARTATE-GLUTAMATE RACEMASE FAMILY"/>
    <property type="match status" value="1"/>
</dbReference>
<dbReference type="Proteomes" id="UP001139263">
    <property type="component" value="Unassembled WGS sequence"/>
</dbReference>
<dbReference type="Gene3D" id="3.40.50.1860">
    <property type="match status" value="2"/>
</dbReference>
<keyword evidence="2 3" id="KW-0413">Isomerase</keyword>
<dbReference type="SUPFAM" id="SSF53681">
    <property type="entry name" value="Aspartate/glutamate racemase"/>
    <property type="match status" value="2"/>
</dbReference>
<evidence type="ECO:0000256" key="1">
    <source>
        <dbReference type="ARBA" id="ARBA00007847"/>
    </source>
</evidence>
<dbReference type="Pfam" id="PF01177">
    <property type="entry name" value="Asp_Glu_race"/>
    <property type="match status" value="1"/>
</dbReference>
<evidence type="ECO:0000313" key="3">
    <source>
        <dbReference type="EMBL" id="MCI0184528.1"/>
    </source>
</evidence>
<evidence type="ECO:0000313" key="4">
    <source>
        <dbReference type="Proteomes" id="UP001139263"/>
    </source>
</evidence>
<proteinExistence type="inferred from homology"/>
<dbReference type="InterPro" id="IPR001920">
    <property type="entry name" value="Asp/Glu_race"/>
</dbReference>
<dbReference type="InterPro" id="IPR004380">
    <property type="entry name" value="Asp_race"/>
</dbReference>
<reference evidence="3" key="1">
    <citation type="submission" date="2022-03" db="EMBL/GenBank/DDBJ databases">
        <title>Draft Genome Sequence of Firmicute Strain S0AB, a Heterotrophic Iron/Sulfur-Oxidizing Extreme Acidophile.</title>
        <authorList>
            <person name="Vergara E."/>
            <person name="Pakostova E."/>
            <person name="Johnson D.B."/>
            <person name="Holmes D.S."/>
        </authorList>
    </citation>
    <scope>NUCLEOTIDE SEQUENCE</scope>
    <source>
        <strain evidence="3">S0AB</strain>
    </source>
</reference>
<dbReference type="PROSITE" id="PS00924">
    <property type="entry name" value="ASP_GLU_RACEMASE_2"/>
    <property type="match status" value="1"/>
</dbReference>
<dbReference type="InterPro" id="IPR015942">
    <property type="entry name" value="Asp/Glu/hydantoin_racemase"/>
</dbReference>
<dbReference type="PANTHER" id="PTHR21198">
    <property type="entry name" value="GLUTAMATE RACEMASE"/>
    <property type="match status" value="1"/>
</dbReference>